<keyword evidence="26" id="KW-1043">Host membrane</keyword>
<dbReference type="Gene3D" id="4.10.880.10">
    <property type="entry name" value="Poliovirus 3D polymerase Domain 1 (Nucleotidyltransferase)"/>
    <property type="match status" value="1"/>
</dbReference>
<keyword evidence="19" id="KW-0378">Hydrolase</keyword>
<dbReference type="CDD" id="cd00205">
    <property type="entry name" value="rhv_like"/>
    <property type="match status" value="3"/>
</dbReference>
<dbReference type="InterPro" id="IPR000605">
    <property type="entry name" value="Helicase_SF3_ssDNA/RNA_vir"/>
</dbReference>
<dbReference type="InterPro" id="IPR027417">
    <property type="entry name" value="P-loop_NTPase"/>
</dbReference>
<dbReference type="GO" id="GO:0046718">
    <property type="term" value="P:symbiont entry into host cell"/>
    <property type="evidence" value="ECO:0007669"/>
    <property type="project" value="UniProtKB-KW"/>
</dbReference>
<dbReference type="GO" id="GO:0019062">
    <property type="term" value="P:virion attachment to host cell"/>
    <property type="evidence" value="ECO:0007669"/>
    <property type="project" value="UniProtKB-KW"/>
</dbReference>
<keyword evidence="30" id="KW-0406">Ion transport</keyword>
<evidence type="ECO:0000259" key="37">
    <source>
        <dbReference type="PROSITE" id="PS51218"/>
    </source>
</evidence>
<dbReference type="GO" id="GO:0019028">
    <property type="term" value="C:viral capsid"/>
    <property type="evidence" value="ECO:0007669"/>
    <property type="project" value="UniProtKB-KW"/>
</dbReference>
<dbReference type="KEGG" id="vg:80534133"/>
<evidence type="ECO:0000256" key="34">
    <source>
        <dbReference type="ARBA" id="ARBA00023296"/>
    </source>
</evidence>
<evidence type="ECO:0000256" key="27">
    <source>
        <dbReference type="ARBA" id="ARBA00022884"/>
    </source>
</evidence>
<keyword evidence="25" id="KW-0946">Virion</keyword>
<evidence type="ECO:0000256" key="26">
    <source>
        <dbReference type="ARBA" id="ARBA00022870"/>
    </source>
</evidence>
<comment type="similarity">
    <text evidence="3">Belongs to the picornaviruses polyprotein family.</text>
</comment>
<dbReference type="GO" id="GO:0039694">
    <property type="term" value="P:viral RNA genome replication"/>
    <property type="evidence" value="ECO:0007669"/>
    <property type="project" value="InterPro"/>
</dbReference>
<dbReference type="SUPFAM" id="SSF50494">
    <property type="entry name" value="Trypsin-like serine proteases"/>
    <property type="match status" value="2"/>
</dbReference>
<evidence type="ECO:0000256" key="2">
    <source>
        <dbReference type="ARBA" id="ARBA00004328"/>
    </source>
</evidence>
<keyword evidence="9" id="KW-0191">Covalent protein-RNA linkage</keyword>
<evidence type="ECO:0000256" key="1">
    <source>
        <dbReference type="ARBA" id="ARBA00004295"/>
    </source>
</evidence>
<proteinExistence type="inferred from homology"/>
<dbReference type="GO" id="GO:0005524">
    <property type="term" value="F:ATP binding"/>
    <property type="evidence" value="ECO:0007669"/>
    <property type="project" value="UniProtKB-KW"/>
</dbReference>
<sequence>MGNVQTNSAGSNTASISAGGGVTMNFYGSTHSNAYNEAKSQLSGFLDKTDVKSKEKKSKNGKTILGSLLDKIPKIPKLLDPTVEEMGYSDRLLQLTKGNSTVTTQEAADALVAYGEYPSKHTTGEAIDMETYPGVAVERFYVIGTYEWTNVLAINSYWSFPLPKTIANTGIFGQNLSFHYLYKSGFVVHVQVNASKFHSGCLIACMVPENENTTNTPASTYVPGKQTVQIFKKVNQLPVFPHQYINLRTNNSATIVFPYVNAFPSDFGSHNFVSLVLAVVSPLQYSTGAAPTVCITVSIAPLETSFSGLRNFLSFQGVPVQGVPGSNEFVTTVRNEGIPVYPEFERVEGFKCPGKVDNFLQILQRPTMCTFNDTTPYIKVINQQFSKSPIATIKVGLLDNQVLDTYLAGFARNYCSYRGSLIYNFMFVGTSMATGKFLICYTPAGVPEPTTRADAMLGTTFVWDIGLQSTAHFVVPYMSTTQYRYVNDADSVLGQNGYLTIFYQTALVYPPGNPSESHIVVTLSAGDDFRLRMPFTSNVFQGEVEDGVPALDAIETGVANTNVEGTVQLRPGVPEFSIRETDVEYFYSRYFQIYSEKTNTGLITAPIKFGHKNFKGTKLIETIFNLFTYAKFDLDFVVKVSGPLSDYQVIYSPPHTTPPQSLTDGLWGSALTPSVFSNNWNPPASIRVPYPSAAAYLTSFYDGKLEFNTSASTNYGVNPGNDLGIISVKIAAGKDYTVSIYLRPVNVEMCCPRPIQSYKNVAAMKIRHRPLKEGEGPMAHVMKPSEIPSFDHPMEIMKPNIGHLEIREENGWPNGKYKQWQLETVNIWFDEANPKIKTNCFKTFYPVETHTISSGVFIAKNVMVMPLHCFGPNLTIHTRYSTYRPKILKKVERPNQDLVFLTLNFHSSYMQVGVGMPDPMDSQILHVSPLVGEHSNTAHSPVYMHAIYTTKMVSNLIETNNLSQRGFCGSILISAGKVYGIQVAGDDTHSDFAIITQIMSGNVARREAHGLRQKHGIRDYFVSMGDGIGEGMKKQLEDLISSFENRAVGAVERSVLNKCLKLLVKTISSLCIVANSKDVMASSVALAAIFSIDFVSVDPLFYLKRKISELLHFEKEVQPQGPVDWLKDFNVACNAAKGLDWIWKQLSVFIEWFQDKVKVEGPRRQRFNQLLSEWPEMMEEMDLVTLNRGKYTEESVVELCNKVTELKQLCDVYGVERSFSIGQVLKYNQLAMKWMSNLGKSRIEPVAVLIHGGPGQGKSIATELIAKAICKKLNAQLPYSLPPDPKHFDGYTQQEVVIMDDVCQNPDGEDIKLLCQMISTTQFIPPMASLEEKGMPYTSKFFLASTNQHKLRPITVSEPKALDRRFFLDLTIELQDGYKKDDGTLNFPAAVKRCKHESNNFSCCMPIVCGEAILLVDKNKEEYTIDEIVTMMLQEEDRRSSCLGSLEALFQGRLQMVKKENKGPLAREVLDCIRSIGDDAIIAHFVNEGYIIPDDYLKEIERKKIKNYLDYSLSIGSAIAIVASISVSLYLIYKIFASRQGPYSGSTNEKLKRPTPREVITVQGPNEFNTKLMKDSLYDFETDVGHFTAIGLCDHWFLVPSHSEPGDTVNLNGKQINVLEKKDLQVEKGLTEITVVKLDTPERTRDIRKFIPEKLTSYKQSWLLVNNANFPRMMFPTGNVTPYGMIALSGNFRQNVVQYPYPTRSGQCGGVVTAENKLVAMHIGGDGLNGYGAALKRSYFDFLNVSQGEIVKIEKSDTTINVNTKTQIRPSVFYGVFPGKKEPAVLSKFDKRCEVDFDDTLFQKYKGNKEISKTENMQLAVKQYVSQLKPLMPTNLCERMSLDEVVDGVEGLEALDLTTSAGFPYVTMGIKKKDLIPERFCDKTDLKKVLDKYGIFLPYTTYLKDELRSIEKVKAGKTRLIEASSLNDTIHARQVFGRLFQVFHTNPGVVTGSAVGCNPDTDWTSFYNMLGVENICEFDYSNYDASLHPVWFDLLKDVLLGLGYSEDDCKIIDHMCNSTHLFRNIIYEVAGGMPSGCSGTSVFNSIINNLIVKTLILDSYKGVNLDFVRIIAYGDDVLVSYPFPLEPGLLAVAGQRYGLTMTPADKQGEFRVKTIYEVTFLKRKFVPDEEFPFLIHPVFPLEEIQESIRWTKNASATQEHVYSLLSLLWHSGRSNYEEFIEKCRTIRIGMALHYFDYDVLRRQWLDKF</sequence>
<keyword evidence="12" id="KW-0945">Host-virus interaction</keyword>
<evidence type="ECO:0000256" key="23">
    <source>
        <dbReference type="ARBA" id="ARBA00022840"/>
    </source>
</evidence>
<keyword evidence="21" id="KW-0347">Helicase</keyword>
<keyword evidence="32" id="KW-1035">Host cytoplasm</keyword>
<dbReference type="InterPro" id="IPR007094">
    <property type="entry name" value="RNA-dir_pol_PSvirus"/>
</dbReference>
<evidence type="ECO:0000256" key="7">
    <source>
        <dbReference type="ARBA" id="ARBA00022484"/>
    </source>
</evidence>
<dbReference type="GO" id="GO:0004197">
    <property type="term" value="F:cysteine-type endopeptidase activity"/>
    <property type="evidence" value="ECO:0007669"/>
    <property type="project" value="InterPro"/>
</dbReference>
<dbReference type="Gene3D" id="2.40.10.120">
    <property type="match status" value="1"/>
</dbReference>
<dbReference type="GO" id="GO:0005198">
    <property type="term" value="F:structural molecule activity"/>
    <property type="evidence" value="ECO:0007669"/>
    <property type="project" value="InterPro"/>
</dbReference>
<evidence type="ECO:0000256" key="22">
    <source>
        <dbReference type="ARBA" id="ARBA00022807"/>
    </source>
</evidence>
<evidence type="ECO:0000256" key="3">
    <source>
        <dbReference type="ARBA" id="ARBA00008303"/>
    </source>
</evidence>
<dbReference type="InterPro" id="IPR059138">
    <property type="entry name" value="Pico_VP1"/>
</dbReference>
<evidence type="ECO:0000256" key="8">
    <source>
        <dbReference type="ARBA" id="ARBA00022488"/>
    </source>
</evidence>
<evidence type="ECO:0000256" key="6">
    <source>
        <dbReference type="ARBA" id="ARBA00022448"/>
    </source>
</evidence>
<dbReference type="GO" id="GO:0003723">
    <property type="term" value="F:RNA binding"/>
    <property type="evidence" value="ECO:0007669"/>
    <property type="project" value="InterPro"/>
</dbReference>
<reference evidence="39 40" key="1">
    <citation type="journal article" date="2016" name="ISME J.">
        <title>Deciphering the bat virome catalog to better understand the ecological diversity of bat viruses and the bat origin of emerging infectious diseases.</title>
        <authorList>
            <person name="Wu Z."/>
            <person name="Yang L."/>
            <person name="Ren X."/>
            <person name="He G."/>
            <person name="Zhang J."/>
            <person name="Yang J."/>
            <person name="Qian Z."/>
            <person name="Dong J."/>
            <person name="Sun L."/>
            <person name="Zhu Y."/>
            <person name="Du J."/>
            <person name="Yang F."/>
            <person name="Zhang S."/>
            <person name="Jin Q."/>
        </authorList>
    </citation>
    <scope>NUCLEOTIDE SEQUENCE [LARGE SCALE GENOMIC DNA]</scope>
    <source>
        <strain evidence="39">BtNv-PicoV/SC2013</strain>
    </source>
</reference>
<evidence type="ECO:0000256" key="16">
    <source>
        <dbReference type="ARBA" id="ARBA00022706"/>
    </source>
</evidence>
<dbReference type="Gene3D" id="2.60.120.20">
    <property type="match status" value="3"/>
</dbReference>
<evidence type="ECO:0000256" key="21">
    <source>
        <dbReference type="ARBA" id="ARBA00022806"/>
    </source>
</evidence>
<dbReference type="InterPro" id="IPR009003">
    <property type="entry name" value="Peptidase_S1_PA"/>
</dbReference>
<dbReference type="GO" id="GO:0003968">
    <property type="term" value="F:RNA-directed RNA polymerase activity"/>
    <property type="evidence" value="ECO:0007669"/>
    <property type="project" value="UniProtKB-KW"/>
</dbReference>
<dbReference type="EMBL" id="KJ641697">
    <property type="protein sequence ID" value="AIF74261.1"/>
    <property type="molecule type" value="Genomic_RNA"/>
</dbReference>
<keyword evidence="24" id="KW-0460">Magnesium</keyword>
<dbReference type="InterPro" id="IPR044067">
    <property type="entry name" value="PCV_3C_PRO"/>
</dbReference>
<evidence type="ECO:0000256" key="15">
    <source>
        <dbReference type="ARBA" id="ARBA00022695"/>
    </source>
</evidence>
<keyword evidence="15" id="KW-0548">Nucleotidyltransferase</keyword>
<organism evidence="39 40">
    <name type="scientific">diresapivirus B1</name>
    <dbReference type="NCBI Taxonomy" id="2849729"/>
    <lineage>
        <taxon>Viruses</taxon>
        <taxon>Riboviria</taxon>
        <taxon>Orthornavirae</taxon>
        <taxon>Pisuviricota</taxon>
        <taxon>Pisoniviricetes</taxon>
        <taxon>Picornavirales</taxon>
        <taxon>Picornaviridae</taxon>
        <taxon>Ensavirinae</taxon>
        <taxon>Diresapivirus</taxon>
        <taxon>Diresapivirus benyvelu</taxon>
        <taxon>Diresapivirus B</taxon>
    </lineage>
</organism>
<keyword evidence="29" id="KW-1182">Viral ion channel</keyword>
<dbReference type="GO" id="GO:0044162">
    <property type="term" value="C:host cell cytoplasmic vesicle membrane"/>
    <property type="evidence" value="ECO:0007669"/>
    <property type="project" value="UniProtKB-SubCell"/>
</dbReference>
<evidence type="ECO:0000256" key="13">
    <source>
        <dbReference type="ARBA" id="ARBA00022670"/>
    </source>
</evidence>
<dbReference type="SUPFAM" id="SSF56672">
    <property type="entry name" value="DNA/RNA polymerases"/>
    <property type="match status" value="1"/>
</dbReference>
<dbReference type="InterPro" id="IPR014759">
    <property type="entry name" value="Helicase_SF3_ssRNA_vir"/>
</dbReference>
<evidence type="ECO:0000256" key="9">
    <source>
        <dbReference type="ARBA" id="ARBA00022520"/>
    </source>
</evidence>
<evidence type="ECO:0000256" key="14">
    <source>
        <dbReference type="ARBA" id="ARBA00022679"/>
    </source>
</evidence>
<keyword evidence="34" id="KW-1160">Virus entry into host cell</keyword>
<evidence type="ECO:0000256" key="18">
    <source>
        <dbReference type="ARBA" id="ARBA00022741"/>
    </source>
</evidence>
<dbReference type="PROSITE" id="PS51218">
    <property type="entry name" value="SF3_HELICASE_2"/>
    <property type="match status" value="1"/>
</dbReference>
<dbReference type="Pfam" id="PF00910">
    <property type="entry name" value="RNA_helicase"/>
    <property type="match status" value="1"/>
</dbReference>
<evidence type="ECO:0000256" key="25">
    <source>
        <dbReference type="ARBA" id="ARBA00022844"/>
    </source>
</evidence>
<evidence type="ECO:0000259" key="36">
    <source>
        <dbReference type="PROSITE" id="PS50507"/>
    </source>
</evidence>
<evidence type="ECO:0000256" key="24">
    <source>
        <dbReference type="ARBA" id="ARBA00022842"/>
    </source>
</evidence>
<dbReference type="InterPro" id="IPR001676">
    <property type="entry name" value="Picornavirus_capsid"/>
</dbReference>
<keyword evidence="17" id="KW-0519">Myristate</keyword>
<feature type="domain" description="RdRp catalytic" evidence="36">
    <location>
        <begin position="1973"/>
        <end position="2089"/>
    </location>
</feature>
<evidence type="ECO:0000256" key="30">
    <source>
        <dbReference type="ARBA" id="ARBA00023065"/>
    </source>
</evidence>
<evidence type="ECO:0000256" key="17">
    <source>
        <dbReference type="ARBA" id="ARBA00022707"/>
    </source>
</evidence>
<keyword evidence="20" id="KW-1161">Viral attachment to host cell</keyword>
<evidence type="ECO:0000256" key="5">
    <source>
        <dbReference type="ARBA" id="ARBA00020107"/>
    </source>
</evidence>
<keyword evidence="35" id="KW-0407">Ion channel</keyword>
<dbReference type="GO" id="GO:0006351">
    <property type="term" value="P:DNA-templated transcription"/>
    <property type="evidence" value="ECO:0007669"/>
    <property type="project" value="InterPro"/>
</dbReference>
<evidence type="ECO:0000259" key="38">
    <source>
        <dbReference type="PROSITE" id="PS51874"/>
    </source>
</evidence>
<keyword evidence="7" id="KW-0696">RNA-directed RNA polymerase</keyword>
<evidence type="ECO:0000256" key="33">
    <source>
        <dbReference type="ARBA" id="ARBA00023288"/>
    </source>
</evidence>
<dbReference type="InterPro" id="IPR043502">
    <property type="entry name" value="DNA/RNA_pol_sf"/>
</dbReference>
<evidence type="ECO:0000313" key="40">
    <source>
        <dbReference type="Proteomes" id="UP000502802"/>
    </source>
</evidence>
<keyword evidence="18" id="KW-0547">Nucleotide-binding</keyword>
<accession>A0A0D3MDA4</accession>
<feature type="domain" description="Peptidase C3" evidence="38">
    <location>
        <begin position="1563"/>
        <end position="1740"/>
    </location>
</feature>
<dbReference type="InterPro" id="IPR000199">
    <property type="entry name" value="Peptidase_C3A/C3B_picornavir"/>
</dbReference>
<evidence type="ECO:0000313" key="39">
    <source>
        <dbReference type="EMBL" id="AIF74261.1"/>
    </source>
</evidence>
<keyword evidence="22" id="KW-0788">Thiol protease</keyword>
<evidence type="ECO:0000256" key="28">
    <source>
        <dbReference type="ARBA" id="ARBA00022953"/>
    </source>
</evidence>
<keyword evidence="8" id="KW-1036">Host cytoplasmic vesicle</keyword>
<dbReference type="InterPro" id="IPR033703">
    <property type="entry name" value="Rhv-like"/>
</dbReference>
<dbReference type="GO" id="GO:0015267">
    <property type="term" value="F:channel activity"/>
    <property type="evidence" value="ECO:0007669"/>
    <property type="project" value="UniProtKB-KW"/>
</dbReference>
<dbReference type="Gene3D" id="3.30.70.270">
    <property type="match status" value="1"/>
</dbReference>
<dbReference type="Proteomes" id="UP000502802">
    <property type="component" value="Segment"/>
</dbReference>
<keyword evidence="14" id="KW-0808">Transferase</keyword>
<feature type="domain" description="SF3 helicase" evidence="37">
    <location>
        <begin position="1225"/>
        <end position="1387"/>
    </location>
</feature>
<dbReference type="GO" id="GO:0034220">
    <property type="term" value="P:monoatomic ion transmembrane transport"/>
    <property type="evidence" value="ECO:0007669"/>
    <property type="project" value="UniProtKB-KW"/>
</dbReference>
<keyword evidence="28" id="KW-0693">Viral RNA replication</keyword>
<evidence type="ECO:0000256" key="4">
    <source>
        <dbReference type="ARBA" id="ARBA00011124"/>
    </source>
</evidence>
<keyword evidence="13" id="KW-0645">Protease</keyword>
<evidence type="ECO:0000256" key="10">
    <source>
        <dbReference type="ARBA" id="ARBA00022553"/>
    </source>
</evidence>
<dbReference type="PROSITE" id="PS50507">
    <property type="entry name" value="RDRP_SSRNA_POS"/>
    <property type="match status" value="1"/>
</dbReference>
<dbReference type="SUPFAM" id="SSF88633">
    <property type="entry name" value="Positive stranded ssRNA viruses"/>
    <property type="match status" value="2"/>
</dbReference>
<evidence type="ECO:0000256" key="19">
    <source>
        <dbReference type="ARBA" id="ARBA00022801"/>
    </source>
</evidence>
<dbReference type="Pfam" id="PF00680">
    <property type="entry name" value="RdRP_1"/>
    <property type="match status" value="1"/>
</dbReference>
<comment type="subunit">
    <text evidence="4">Interacts with RNA-directed RNA polymerase.</text>
</comment>
<keyword evidence="40" id="KW-1185">Reference proteome</keyword>
<keyword evidence="23" id="KW-0067">ATP-binding</keyword>
<dbReference type="InterPro" id="IPR043128">
    <property type="entry name" value="Rev_trsase/Diguanyl_cyclase"/>
</dbReference>
<dbReference type="SUPFAM" id="SSF52540">
    <property type="entry name" value="P-loop containing nucleoside triphosphate hydrolases"/>
    <property type="match status" value="1"/>
</dbReference>
<protein>
    <recommendedName>
        <fullName evidence="5">Genome polyprotein</fullName>
    </recommendedName>
</protein>
<keyword evidence="11" id="KW-0167">Capsid protein</keyword>
<dbReference type="InterPro" id="IPR043504">
    <property type="entry name" value="Peptidase_S1_PA_chymotrypsin"/>
</dbReference>
<keyword evidence="10" id="KW-0597">Phosphoprotein</keyword>
<evidence type="ECO:0000256" key="31">
    <source>
        <dbReference type="ARBA" id="ARBA00023136"/>
    </source>
</evidence>
<dbReference type="Gene3D" id="1.20.960.20">
    <property type="match status" value="1"/>
</dbReference>
<evidence type="ECO:0000256" key="20">
    <source>
        <dbReference type="ARBA" id="ARBA00022804"/>
    </source>
</evidence>
<dbReference type="InterPro" id="IPR001205">
    <property type="entry name" value="RNA-dir_pol_C"/>
</dbReference>
<name>A0A0D3MDA4_9PICO</name>
<evidence type="ECO:0000256" key="29">
    <source>
        <dbReference type="ARBA" id="ARBA00023039"/>
    </source>
</evidence>
<dbReference type="GO" id="GO:0003724">
    <property type="term" value="F:RNA helicase activity"/>
    <property type="evidence" value="ECO:0007669"/>
    <property type="project" value="InterPro"/>
</dbReference>
<keyword evidence="16" id="KW-1143">T=pseudo3 icosahedral capsid protein</keyword>
<evidence type="ECO:0000256" key="11">
    <source>
        <dbReference type="ARBA" id="ARBA00022561"/>
    </source>
</evidence>
<comment type="subcellular location">
    <subcellularLocation>
        <location evidence="1">Host cytoplasmic vesicle membrane</location>
        <topology evidence="1">Peripheral membrane protein</topology>
        <orientation evidence="1">Cytoplasmic side</orientation>
    </subcellularLocation>
    <subcellularLocation>
        <location evidence="2">Virion</location>
    </subcellularLocation>
</comment>
<evidence type="ECO:0000256" key="35">
    <source>
        <dbReference type="ARBA" id="ARBA00023303"/>
    </source>
</evidence>
<dbReference type="Pfam" id="PF22663">
    <property type="entry name" value="Rhv_5"/>
    <property type="match status" value="1"/>
</dbReference>
<dbReference type="GO" id="GO:0006508">
    <property type="term" value="P:proteolysis"/>
    <property type="evidence" value="ECO:0007669"/>
    <property type="project" value="UniProtKB-KW"/>
</dbReference>
<keyword evidence="31" id="KW-0472">Membrane</keyword>
<evidence type="ECO:0000256" key="32">
    <source>
        <dbReference type="ARBA" id="ARBA00023200"/>
    </source>
</evidence>
<keyword evidence="6" id="KW-0813">Transport</keyword>
<dbReference type="Pfam" id="PF00073">
    <property type="entry name" value="Rhv"/>
    <property type="match status" value="2"/>
</dbReference>
<keyword evidence="33" id="KW-0449">Lipoprotein</keyword>
<evidence type="ECO:0000256" key="12">
    <source>
        <dbReference type="ARBA" id="ARBA00022581"/>
    </source>
</evidence>
<keyword evidence="27" id="KW-0694">RNA-binding</keyword>
<dbReference type="Gene3D" id="2.40.10.10">
    <property type="entry name" value="Trypsin-like serine proteases"/>
    <property type="match status" value="1"/>
</dbReference>
<dbReference type="InterPro" id="IPR029053">
    <property type="entry name" value="Viral_coat"/>
</dbReference>
<dbReference type="PROSITE" id="PS51874">
    <property type="entry name" value="PCV_3C_PRO"/>
    <property type="match status" value="1"/>
</dbReference>
<dbReference type="Pfam" id="PF00548">
    <property type="entry name" value="Peptidase_C3"/>
    <property type="match status" value="1"/>
</dbReference>